<sequence length="313" mass="36203">MARKPRLHARGGLYHVMLRGNGGQDIFFDEKDRHRFYSLLQQGIARYGHRIHGFCLMTNHVHLAVQLNEEPLAKIMQNLAFRYTRWVNRKQKRIGHLFQGRYQAILVDQDAYLLELVRYLHLNPVRAKLVRRPEAYPWSGHRAYLGKETLPWLTTEWVLGQFGARLGIGRKRYEAFVREGQGLGRREEFHRGGDDDRRLLGSDRFTQRVLNKPATPIKRITLDELIRTVRRDYGVSEAQLAAPDRNRLNSEARCAIGWLAQKSGQVSLTEVGKRFGRDVATLSRGVEQLRAKARTSKALAERLEGYHNAIMQA</sequence>
<dbReference type="GO" id="GO:0005524">
    <property type="term" value="F:ATP binding"/>
    <property type="evidence" value="ECO:0007669"/>
    <property type="project" value="InterPro"/>
</dbReference>
<name>A0A1F6TNA4_9PROT</name>
<dbReference type="STRING" id="1817760.A2151_07030"/>
<dbReference type="GO" id="GO:0006313">
    <property type="term" value="P:DNA transposition"/>
    <property type="evidence" value="ECO:0007669"/>
    <property type="project" value="InterPro"/>
</dbReference>
<organism evidence="3 4">
    <name type="scientific">Candidatus Muproteobacteria bacterium RBG_16_65_34</name>
    <dbReference type="NCBI Taxonomy" id="1817760"/>
    <lineage>
        <taxon>Bacteria</taxon>
        <taxon>Pseudomonadati</taxon>
        <taxon>Pseudomonadota</taxon>
        <taxon>Candidatus Muproteobacteria</taxon>
    </lineage>
</organism>
<evidence type="ECO:0000313" key="4">
    <source>
        <dbReference type="Proteomes" id="UP000178885"/>
    </source>
</evidence>
<dbReference type="Pfam" id="PF08299">
    <property type="entry name" value="Bac_DnaA_C"/>
    <property type="match status" value="1"/>
</dbReference>
<dbReference type="AlphaFoldDB" id="A0A1F6TNA4"/>
<dbReference type="Gene3D" id="1.10.1750.10">
    <property type="match status" value="1"/>
</dbReference>
<gene>
    <name evidence="3" type="ORF">A2151_07030</name>
</gene>
<dbReference type="PANTHER" id="PTHR34322:SF2">
    <property type="entry name" value="TRANSPOSASE IS200-LIKE DOMAIN-CONTAINING PROTEIN"/>
    <property type="match status" value="1"/>
</dbReference>
<dbReference type="InterPro" id="IPR010921">
    <property type="entry name" value="Trp_repressor/repl_initiator"/>
</dbReference>
<dbReference type="InterPro" id="IPR036515">
    <property type="entry name" value="Transposase_17_sf"/>
</dbReference>
<dbReference type="GO" id="GO:0006275">
    <property type="term" value="P:regulation of DNA replication"/>
    <property type="evidence" value="ECO:0007669"/>
    <property type="project" value="InterPro"/>
</dbReference>
<dbReference type="Gene3D" id="3.30.70.1290">
    <property type="entry name" value="Transposase IS200-like"/>
    <property type="match status" value="1"/>
</dbReference>
<feature type="domain" description="Transposase IS200-like" evidence="2">
    <location>
        <begin position="9"/>
        <end position="123"/>
    </location>
</feature>
<dbReference type="SUPFAM" id="SSF48295">
    <property type="entry name" value="TrpR-like"/>
    <property type="match status" value="1"/>
</dbReference>
<accession>A0A1F6TNA4</accession>
<dbReference type="SMART" id="SM00760">
    <property type="entry name" value="Bac_DnaA_C"/>
    <property type="match status" value="1"/>
</dbReference>
<proteinExistence type="predicted"/>
<dbReference type="GO" id="GO:0006270">
    <property type="term" value="P:DNA replication initiation"/>
    <property type="evidence" value="ECO:0007669"/>
    <property type="project" value="InterPro"/>
</dbReference>
<dbReference type="SUPFAM" id="SSF143422">
    <property type="entry name" value="Transposase IS200-like"/>
    <property type="match status" value="1"/>
</dbReference>
<evidence type="ECO:0000259" key="1">
    <source>
        <dbReference type="SMART" id="SM00760"/>
    </source>
</evidence>
<protein>
    <submittedName>
        <fullName evidence="3">Transposase</fullName>
    </submittedName>
</protein>
<dbReference type="SMART" id="SM01321">
    <property type="entry name" value="Y1_Tnp"/>
    <property type="match status" value="1"/>
</dbReference>
<evidence type="ECO:0000259" key="2">
    <source>
        <dbReference type="SMART" id="SM01321"/>
    </source>
</evidence>
<dbReference type="GO" id="GO:0004803">
    <property type="term" value="F:transposase activity"/>
    <property type="evidence" value="ECO:0007669"/>
    <property type="project" value="InterPro"/>
</dbReference>
<dbReference type="PANTHER" id="PTHR34322">
    <property type="entry name" value="TRANSPOSASE, Y1_TNP DOMAIN-CONTAINING"/>
    <property type="match status" value="1"/>
</dbReference>
<feature type="domain" description="Chromosomal replication initiator DnaA C-terminal" evidence="1">
    <location>
        <begin position="221"/>
        <end position="289"/>
    </location>
</feature>
<dbReference type="InterPro" id="IPR013159">
    <property type="entry name" value="DnaA_C"/>
</dbReference>
<reference evidence="3 4" key="1">
    <citation type="journal article" date="2016" name="Nat. Commun.">
        <title>Thousands of microbial genomes shed light on interconnected biogeochemical processes in an aquifer system.</title>
        <authorList>
            <person name="Anantharaman K."/>
            <person name="Brown C.T."/>
            <person name="Hug L.A."/>
            <person name="Sharon I."/>
            <person name="Castelle C.J."/>
            <person name="Probst A.J."/>
            <person name="Thomas B.C."/>
            <person name="Singh A."/>
            <person name="Wilkins M.J."/>
            <person name="Karaoz U."/>
            <person name="Brodie E.L."/>
            <person name="Williams K.H."/>
            <person name="Hubbard S.S."/>
            <person name="Banfield J.F."/>
        </authorList>
    </citation>
    <scope>NUCLEOTIDE SEQUENCE [LARGE SCALE GENOMIC DNA]</scope>
</reference>
<dbReference type="Pfam" id="PF01797">
    <property type="entry name" value="Y1_Tnp"/>
    <property type="match status" value="1"/>
</dbReference>
<dbReference type="EMBL" id="MFSU01000078">
    <property type="protein sequence ID" value="OGI46600.1"/>
    <property type="molecule type" value="Genomic_DNA"/>
</dbReference>
<comment type="caution">
    <text evidence="3">The sequence shown here is derived from an EMBL/GenBank/DDBJ whole genome shotgun (WGS) entry which is preliminary data.</text>
</comment>
<evidence type="ECO:0000313" key="3">
    <source>
        <dbReference type="EMBL" id="OGI46600.1"/>
    </source>
</evidence>
<dbReference type="InterPro" id="IPR002686">
    <property type="entry name" value="Transposase_17"/>
</dbReference>
<dbReference type="Proteomes" id="UP000178885">
    <property type="component" value="Unassembled WGS sequence"/>
</dbReference>
<dbReference type="GO" id="GO:0043565">
    <property type="term" value="F:sequence-specific DNA binding"/>
    <property type="evidence" value="ECO:0007669"/>
    <property type="project" value="InterPro"/>
</dbReference>